<evidence type="ECO:0000313" key="1">
    <source>
        <dbReference type="EMBL" id="THC90241.1"/>
    </source>
</evidence>
<sequence>MSVDISGPFRWLKMIEGMQGDRSVIKYVIHCYLHNSYGVG</sequence>
<gene>
    <name evidence="1" type="ORF">EYZ11_010302</name>
</gene>
<accession>A0A4S3JB36</accession>
<evidence type="ECO:0000313" key="2">
    <source>
        <dbReference type="Proteomes" id="UP000308092"/>
    </source>
</evidence>
<protein>
    <submittedName>
        <fullName evidence="1">Uncharacterized protein</fullName>
    </submittedName>
</protein>
<name>A0A4S3JB36_9EURO</name>
<reference evidence="1 2" key="1">
    <citation type="submission" date="2019-03" db="EMBL/GenBank/DDBJ databases">
        <title>The genome sequence of a newly discovered highly antifungal drug resistant Aspergillus species, Aspergillus tanneri NIH 1004.</title>
        <authorList>
            <person name="Mounaud S."/>
            <person name="Singh I."/>
            <person name="Joardar V."/>
            <person name="Pakala S."/>
            <person name="Pakala S."/>
            <person name="Venepally P."/>
            <person name="Hoover J."/>
            <person name="Nierman W."/>
            <person name="Chung J."/>
            <person name="Losada L."/>
        </authorList>
    </citation>
    <scope>NUCLEOTIDE SEQUENCE [LARGE SCALE GENOMIC DNA]</scope>
    <source>
        <strain evidence="1 2">NIH1004</strain>
    </source>
</reference>
<dbReference type="Proteomes" id="UP000308092">
    <property type="component" value="Unassembled WGS sequence"/>
</dbReference>
<proteinExistence type="predicted"/>
<dbReference type="EMBL" id="SOSA01000543">
    <property type="protein sequence ID" value="THC90241.1"/>
    <property type="molecule type" value="Genomic_DNA"/>
</dbReference>
<comment type="caution">
    <text evidence="1">The sequence shown here is derived from an EMBL/GenBank/DDBJ whole genome shotgun (WGS) entry which is preliminary data.</text>
</comment>
<dbReference type="AlphaFoldDB" id="A0A4S3JB36"/>
<keyword evidence="2" id="KW-1185">Reference proteome</keyword>
<organism evidence="1 2">
    <name type="scientific">Aspergillus tanneri</name>
    <dbReference type="NCBI Taxonomy" id="1220188"/>
    <lineage>
        <taxon>Eukaryota</taxon>
        <taxon>Fungi</taxon>
        <taxon>Dikarya</taxon>
        <taxon>Ascomycota</taxon>
        <taxon>Pezizomycotina</taxon>
        <taxon>Eurotiomycetes</taxon>
        <taxon>Eurotiomycetidae</taxon>
        <taxon>Eurotiales</taxon>
        <taxon>Aspergillaceae</taxon>
        <taxon>Aspergillus</taxon>
        <taxon>Aspergillus subgen. Circumdati</taxon>
    </lineage>
</organism>
<dbReference type="VEuPathDB" id="FungiDB:EYZ11_010302"/>